<feature type="transmembrane region" description="Helical" evidence="1">
    <location>
        <begin position="12"/>
        <end position="37"/>
    </location>
</feature>
<organism evidence="2 3">
    <name type="scientific">Cardiocondyla obscurior</name>
    <dbReference type="NCBI Taxonomy" id="286306"/>
    <lineage>
        <taxon>Eukaryota</taxon>
        <taxon>Metazoa</taxon>
        <taxon>Ecdysozoa</taxon>
        <taxon>Arthropoda</taxon>
        <taxon>Hexapoda</taxon>
        <taxon>Insecta</taxon>
        <taxon>Pterygota</taxon>
        <taxon>Neoptera</taxon>
        <taxon>Endopterygota</taxon>
        <taxon>Hymenoptera</taxon>
        <taxon>Apocrita</taxon>
        <taxon>Aculeata</taxon>
        <taxon>Formicoidea</taxon>
        <taxon>Formicidae</taxon>
        <taxon>Myrmicinae</taxon>
        <taxon>Cardiocondyla</taxon>
    </lineage>
</organism>
<evidence type="ECO:0008006" key="4">
    <source>
        <dbReference type="Google" id="ProtNLM"/>
    </source>
</evidence>
<comment type="caution">
    <text evidence="2">The sequence shown here is derived from an EMBL/GenBank/DDBJ whole genome shotgun (WGS) entry which is preliminary data.</text>
</comment>
<protein>
    <recommendedName>
        <fullName evidence="4">Secreted protein</fullName>
    </recommendedName>
</protein>
<dbReference type="AlphaFoldDB" id="A0AAW2E7J2"/>
<evidence type="ECO:0000313" key="2">
    <source>
        <dbReference type="EMBL" id="KAL0098945.1"/>
    </source>
</evidence>
<keyword evidence="1" id="KW-1133">Transmembrane helix</keyword>
<gene>
    <name evidence="2" type="ORF">PUN28_020888</name>
</gene>
<accession>A0AAW2E7J2</accession>
<evidence type="ECO:0000256" key="1">
    <source>
        <dbReference type="SAM" id="Phobius"/>
    </source>
</evidence>
<evidence type="ECO:0000313" key="3">
    <source>
        <dbReference type="Proteomes" id="UP001430953"/>
    </source>
</evidence>
<keyword evidence="1" id="KW-0812">Transmembrane</keyword>
<dbReference type="Proteomes" id="UP001430953">
    <property type="component" value="Unassembled WGS sequence"/>
</dbReference>
<sequence length="99" mass="11389">MHLFLVAQNATFVCIFLIAAQCYVVKFQNIFFCFLAISRLLMKMKARNRPVCIFLIAAQCYVVKFQKYFFVFGHISAAVKIKGSNRLVCIFLNAAQCYV</sequence>
<name>A0AAW2E7J2_9HYME</name>
<keyword evidence="1" id="KW-0472">Membrane</keyword>
<reference evidence="2 3" key="1">
    <citation type="submission" date="2023-03" db="EMBL/GenBank/DDBJ databases">
        <title>High recombination rates correlate with genetic variation in Cardiocondyla obscurior ants.</title>
        <authorList>
            <person name="Errbii M."/>
        </authorList>
    </citation>
    <scope>NUCLEOTIDE SEQUENCE [LARGE SCALE GENOMIC DNA]</scope>
    <source>
        <strain evidence="2">Alpha-2009</strain>
        <tissue evidence="2">Whole body</tissue>
    </source>
</reference>
<keyword evidence="3" id="KW-1185">Reference proteome</keyword>
<proteinExistence type="predicted"/>
<dbReference type="EMBL" id="JADYXP020000030">
    <property type="protein sequence ID" value="KAL0098945.1"/>
    <property type="molecule type" value="Genomic_DNA"/>
</dbReference>